<dbReference type="OrthoDB" id="3829600at2"/>
<comment type="caution">
    <text evidence="2">The sequence shown here is derived from an EMBL/GenBank/DDBJ whole genome shotgun (WGS) entry which is preliminary data.</text>
</comment>
<evidence type="ECO:0000313" key="2">
    <source>
        <dbReference type="EMBL" id="RYV52135.1"/>
    </source>
</evidence>
<dbReference type="EMBL" id="SDWW01000008">
    <property type="protein sequence ID" value="RYV52135.1"/>
    <property type="molecule type" value="Genomic_DNA"/>
</dbReference>
<name>A0A4Q5N206_9MICO</name>
<feature type="region of interest" description="Disordered" evidence="1">
    <location>
        <begin position="40"/>
        <end position="65"/>
    </location>
</feature>
<accession>A0A4Q5N206</accession>
<sequence>MAPGFATPVDDARLGLEFAWTAWADSCRDKYSLAQCCRRPSGHDGNHASGFGEGRQQWLQDAPPT</sequence>
<gene>
    <name evidence="2" type="ORF">EUA98_05075</name>
</gene>
<evidence type="ECO:0000256" key="1">
    <source>
        <dbReference type="SAM" id="MobiDB-lite"/>
    </source>
</evidence>
<dbReference type="RefSeq" id="WP_130101583.1">
    <property type="nucleotide sequence ID" value="NZ_SDWW01000008.1"/>
</dbReference>
<keyword evidence="3" id="KW-1185">Reference proteome</keyword>
<proteinExistence type="predicted"/>
<dbReference type="AlphaFoldDB" id="A0A4Q5N206"/>
<organism evidence="2 3">
    <name type="scientific">Pengzhenrongella frigida</name>
    <dbReference type="NCBI Taxonomy" id="1259133"/>
    <lineage>
        <taxon>Bacteria</taxon>
        <taxon>Bacillati</taxon>
        <taxon>Actinomycetota</taxon>
        <taxon>Actinomycetes</taxon>
        <taxon>Micrococcales</taxon>
        <taxon>Pengzhenrongella</taxon>
    </lineage>
</organism>
<reference evidence="2 3" key="1">
    <citation type="submission" date="2019-01" db="EMBL/GenBank/DDBJ databases">
        <title>Novel species of Cellulomonas.</title>
        <authorList>
            <person name="Liu Q."/>
            <person name="Xin Y.-H."/>
        </authorList>
    </citation>
    <scope>NUCLEOTIDE SEQUENCE [LARGE SCALE GENOMIC DNA]</scope>
    <source>
        <strain evidence="2 3">HLT2-17</strain>
    </source>
</reference>
<evidence type="ECO:0000313" key="3">
    <source>
        <dbReference type="Proteomes" id="UP000293764"/>
    </source>
</evidence>
<protein>
    <submittedName>
        <fullName evidence="2">Uncharacterized protein</fullName>
    </submittedName>
</protein>
<dbReference type="Proteomes" id="UP000293764">
    <property type="component" value="Unassembled WGS sequence"/>
</dbReference>